<name>A0A1H6ZPV6_9MICO</name>
<dbReference type="STRING" id="1043493.SAMN05421637_2106"/>
<evidence type="ECO:0000313" key="3">
    <source>
        <dbReference type="Proteomes" id="UP000183315"/>
    </source>
</evidence>
<keyword evidence="1" id="KW-0812">Transmembrane</keyword>
<organism evidence="2 3">
    <name type="scientific">Demequina mangrovi</name>
    <dbReference type="NCBI Taxonomy" id="1043493"/>
    <lineage>
        <taxon>Bacteria</taxon>
        <taxon>Bacillati</taxon>
        <taxon>Actinomycetota</taxon>
        <taxon>Actinomycetes</taxon>
        <taxon>Micrococcales</taxon>
        <taxon>Demequinaceae</taxon>
        <taxon>Demequina</taxon>
    </lineage>
</organism>
<reference evidence="3" key="1">
    <citation type="submission" date="2016-10" db="EMBL/GenBank/DDBJ databases">
        <authorList>
            <person name="Varghese N."/>
        </authorList>
    </citation>
    <scope>NUCLEOTIDE SEQUENCE [LARGE SCALE GENOMIC DNA]</scope>
    <source>
        <strain evidence="3">DSM 24868</strain>
    </source>
</reference>
<evidence type="ECO:0000256" key="1">
    <source>
        <dbReference type="SAM" id="Phobius"/>
    </source>
</evidence>
<sequence>MNGTDIFAITGTTGVVVAVMSVTFWLCAIIAFFSIAINASRIRKDVEAMRDIAEVEFTLRADAAKAKVAGNASEPQRQQPAPRNS</sequence>
<evidence type="ECO:0000313" key="2">
    <source>
        <dbReference type="EMBL" id="SEJ51722.1"/>
    </source>
</evidence>
<keyword evidence="1" id="KW-0472">Membrane</keyword>
<gene>
    <name evidence="2" type="ORF">SAMN05421637_2106</name>
</gene>
<protein>
    <submittedName>
        <fullName evidence="2">Uncharacterized protein</fullName>
    </submittedName>
</protein>
<feature type="transmembrane region" description="Helical" evidence="1">
    <location>
        <begin position="6"/>
        <end position="35"/>
    </location>
</feature>
<dbReference type="AlphaFoldDB" id="A0A1H6ZPV6"/>
<keyword evidence="3" id="KW-1185">Reference proteome</keyword>
<proteinExistence type="predicted"/>
<dbReference type="Proteomes" id="UP000183315">
    <property type="component" value="Unassembled WGS sequence"/>
</dbReference>
<dbReference type="RefSeq" id="WP_042216026.1">
    <property type="nucleotide sequence ID" value="NZ_BBLU01000015.1"/>
</dbReference>
<dbReference type="EMBL" id="FNZI01000004">
    <property type="protein sequence ID" value="SEJ51722.1"/>
    <property type="molecule type" value="Genomic_DNA"/>
</dbReference>
<keyword evidence="1" id="KW-1133">Transmembrane helix</keyword>
<accession>A0A1H6ZPV6</accession>